<dbReference type="Gene3D" id="3.40.50.300">
    <property type="entry name" value="P-loop containing nucleotide triphosphate hydrolases"/>
    <property type="match status" value="1"/>
</dbReference>
<dbReference type="Pfam" id="PF25601">
    <property type="entry name" value="AAA_lid_14"/>
    <property type="match status" value="1"/>
</dbReference>
<dbReference type="RefSeq" id="WP_222138870.1">
    <property type="nucleotide sequence ID" value="NZ_JAILYJ010000003.1"/>
</dbReference>
<keyword evidence="6" id="KW-0010">Activator</keyword>
<dbReference type="PANTHER" id="PTHR32071">
    <property type="entry name" value="TRANSCRIPTIONAL REGULATORY PROTEIN"/>
    <property type="match status" value="1"/>
</dbReference>
<keyword evidence="1" id="KW-0547">Nucleotide-binding</keyword>
<dbReference type="Proteomes" id="UP000733858">
    <property type="component" value="Unassembled WGS sequence"/>
</dbReference>
<dbReference type="Gene3D" id="1.10.8.60">
    <property type="match status" value="1"/>
</dbReference>
<keyword evidence="4" id="KW-0805">Transcription regulation</keyword>
<evidence type="ECO:0000256" key="5">
    <source>
        <dbReference type="ARBA" id="ARBA00023125"/>
    </source>
</evidence>
<dbReference type="InterPro" id="IPR025943">
    <property type="entry name" value="Sigma_54_int_dom_ATP-bd_2"/>
</dbReference>
<evidence type="ECO:0000259" key="8">
    <source>
        <dbReference type="PROSITE" id="PS50045"/>
    </source>
</evidence>
<keyword evidence="3" id="KW-0902">Two-component regulatory system</keyword>
<keyword evidence="5" id="KW-0238">DNA-binding</keyword>
<evidence type="ECO:0000256" key="7">
    <source>
        <dbReference type="ARBA" id="ARBA00023163"/>
    </source>
</evidence>
<keyword evidence="10" id="KW-1185">Reference proteome</keyword>
<dbReference type="SMART" id="SM00989">
    <property type="entry name" value="V4R"/>
    <property type="match status" value="1"/>
</dbReference>
<accession>A0ABS7LVZ1</accession>
<evidence type="ECO:0000256" key="4">
    <source>
        <dbReference type="ARBA" id="ARBA00023015"/>
    </source>
</evidence>
<dbReference type="PANTHER" id="PTHR32071:SF117">
    <property type="entry name" value="PTS-DEPENDENT DIHYDROXYACETONE KINASE OPERON REGULATORY PROTEIN-RELATED"/>
    <property type="match status" value="1"/>
</dbReference>
<dbReference type="Pfam" id="PF00158">
    <property type="entry name" value="Sigma54_activat"/>
    <property type="match status" value="1"/>
</dbReference>
<evidence type="ECO:0000256" key="1">
    <source>
        <dbReference type="ARBA" id="ARBA00022741"/>
    </source>
</evidence>
<protein>
    <submittedName>
        <fullName evidence="9">Sigma 54-interacting transcriptional regulator</fullName>
    </submittedName>
</protein>
<proteinExistence type="predicted"/>
<feature type="domain" description="Sigma-54 factor interaction" evidence="8">
    <location>
        <begin position="268"/>
        <end position="497"/>
    </location>
</feature>
<dbReference type="InterPro" id="IPR010523">
    <property type="entry name" value="XylR_N"/>
</dbReference>
<evidence type="ECO:0000256" key="3">
    <source>
        <dbReference type="ARBA" id="ARBA00023012"/>
    </source>
</evidence>
<dbReference type="EMBL" id="JAILYJ010000003">
    <property type="protein sequence ID" value="MBY4629019.1"/>
    <property type="molecule type" value="Genomic_DNA"/>
</dbReference>
<gene>
    <name evidence="9" type="ORF">K6M89_06785</name>
</gene>
<comment type="caution">
    <text evidence="9">The sequence shown here is derived from an EMBL/GenBank/DDBJ whole genome shotgun (WGS) entry which is preliminary data.</text>
</comment>
<evidence type="ECO:0000313" key="9">
    <source>
        <dbReference type="EMBL" id="MBY4629019.1"/>
    </source>
</evidence>
<evidence type="ECO:0000256" key="2">
    <source>
        <dbReference type="ARBA" id="ARBA00022840"/>
    </source>
</evidence>
<keyword evidence="7" id="KW-0804">Transcription</keyword>
<dbReference type="Gene3D" id="3.30.1380.20">
    <property type="entry name" value="Trafficking protein particle complex subunit 3"/>
    <property type="match status" value="1"/>
</dbReference>
<evidence type="ECO:0000256" key="6">
    <source>
        <dbReference type="ARBA" id="ARBA00023159"/>
    </source>
</evidence>
<dbReference type="SMART" id="SM00382">
    <property type="entry name" value="AAA"/>
    <property type="match status" value="1"/>
</dbReference>
<dbReference type="InterPro" id="IPR009057">
    <property type="entry name" value="Homeodomain-like_sf"/>
</dbReference>
<evidence type="ECO:0000313" key="10">
    <source>
        <dbReference type="Proteomes" id="UP000733858"/>
    </source>
</evidence>
<dbReference type="CDD" id="cd00009">
    <property type="entry name" value="AAA"/>
    <property type="match status" value="1"/>
</dbReference>
<dbReference type="PROSITE" id="PS00688">
    <property type="entry name" value="SIGMA54_INTERACT_3"/>
    <property type="match status" value="1"/>
</dbReference>
<keyword evidence="2" id="KW-0067">ATP-binding</keyword>
<dbReference type="PROSITE" id="PS00675">
    <property type="entry name" value="SIGMA54_INTERACT_1"/>
    <property type="match status" value="1"/>
</dbReference>
<dbReference type="PROSITE" id="PS50045">
    <property type="entry name" value="SIGMA54_INTERACT_4"/>
    <property type="match status" value="1"/>
</dbReference>
<dbReference type="Gene3D" id="1.10.10.60">
    <property type="entry name" value="Homeodomain-like"/>
    <property type="match status" value="1"/>
</dbReference>
<dbReference type="Pfam" id="PF06505">
    <property type="entry name" value="XylR_N"/>
    <property type="match status" value="1"/>
</dbReference>
<dbReference type="Pfam" id="PF02830">
    <property type="entry name" value="V4R"/>
    <property type="match status" value="1"/>
</dbReference>
<dbReference type="PRINTS" id="PR01590">
    <property type="entry name" value="HTHFIS"/>
</dbReference>
<sequence>MHNSERPPQLISLADVSKTTGKMLSKGAFSELETGASPTLTELTEALHFALGDGRIWLNDQRMVLMQSQVLGRLRQEIIEAFGVETAKGIFMRVGYMQGVRDAELVRKRFPNQDLTHALAAGPRVHTLEGFVKVTTRHFEFDSVKGTYLGEFQWDDSSEAAEHIAHHGLASEPVCWMQSGYPTGYTSTLFGRPVIFRETECVAMGAPRCVVVGRNAEEWGEDAPERAYLGLEWKRTRRPPRLKVEPVQSAAECPPTGKDETRRVHDQIVGVSASFLRAKLMVEKVADTEATVLLIGESGVGKEIFSQQLHRLSARTGGPFVPINCAAIPEGLVESELFGVEKGAFTGAVASRPGYFERAAGGTIFLDEIASLGYAAQGKLLRAIQERQIERVGGTRTIPADVRVIAASNVDLADEVRAGRFRQDLYFRLCVFPIVIPPLKERRDDIPLLVDHFLRLFRERHRRDVAGLSRRAMDALLAYDFPGNIRELQNLMERGVICAERGGQIDVQHLFIAGEVSPVFPQALSREGKVTAKPSRPTTSDPATIPARISSAGDLATAESALYEDALLRAGGNVSAAARSLGLTRAKLEYRLRKMGLIG</sequence>
<dbReference type="InterPro" id="IPR003593">
    <property type="entry name" value="AAA+_ATPase"/>
</dbReference>
<dbReference type="InterPro" id="IPR058031">
    <property type="entry name" value="AAA_lid_NorR"/>
</dbReference>
<dbReference type="SUPFAM" id="SSF52540">
    <property type="entry name" value="P-loop containing nucleoside triphosphate hydrolases"/>
    <property type="match status" value="1"/>
</dbReference>
<name>A0ABS7LVZ1_9HYPH</name>
<dbReference type="SUPFAM" id="SSF111126">
    <property type="entry name" value="Ligand-binding domain in the NO signalling and Golgi transport"/>
    <property type="match status" value="1"/>
</dbReference>
<dbReference type="InterPro" id="IPR002197">
    <property type="entry name" value="HTH_Fis"/>
</dbReference>
<dbReference type="PROSITE" id="PS00676">
    <property type="entry name" value="SIGMA54_INTERACT_2"/>
    <property type="match status" value="1"/>
</dbReference>
<dbReference type="Pfam" id="PF02954">
    <property type="entry name" value="HTH_8"/>
    <property type="match status" value="1"/>
</dbReference>
<dbReference type="InterPro" id="IPR027417">
    <property type="entry name" value="P-loop_NTPase"/>
</dbReference>
<dbReference type="InterPro" id="IPR002078">
    <property type="entry name" value="Sigma_54_int"/>
</dbReference>
<reference evidence="9 10" key="1">
    <citation type="submission" date="2021-08" db="EMBL/GenBank/DDBJ databases">
        <title>Rhizobium croatiense sp. nov. and Rhizobium redzepovicii sp. nov., two new species isolated from nodules of Phaseolus vulgaris in Croatia.</title>
        <authorList>
            <person name="Rajnovic I."/>
            <person name="Ramirez-Bahena M.H."/>
            <person name="Kajic S."/>
            <person name="Igual M.J."/>
            <person name="Peix A."/>
            <person name="Velazquez E."/>
            <person name="Sikora S."/>
        </authorList>
    </citation>
    <scope>NUCLEOTIDE SEQUENCE [LARGE SCALE GENOMIC DNA]</scope>
    <source>
        <strain evidence="9 10">13T</strain>
    </source>
</reference>
<dbReference type="InterPro" id="IPR025944">
    <property type="entry name" value="Sigma_54_int_dom_CS"/>
</dbReference>
<organism evidence="9 10">
    <name type="scientific">Rhizobium croatiense</name>
    <dbReference type="NCBI Taxonomy" id="2867516"/>
    <lineage>
        <taxon>Bacteria</taxon>
        <taxon>Pseudomonadati</taxon>
        <taxon>Pseudomonadota</taxon>
        <taxon>Alphaproteobacteria</taxon>
        <taxon>Hyphomicrobiales</taxon>
        <taxon>Rhizobiaceae</taxon>
        <taxon>Rhizobium/Agrobacterium group</taxon>
        <taxon>Rhizobium</taxon>
    </lineage>
</organism>
<dbReference type="InterPro" id="IPR024096">
    <property type="entry name" value="NO_sig/Golgi_transp_ligand-bd"/>
</dbReference>
<dbReference type="InterPro" id="IPR025662">
    <property type="entry name" value="Sigma_54_int_dom_ATP-bd_1"/>
</dbReference>
<dbReference type="SUPFAM" id="SSF46689">
    <property type="entry name" value="Homeodomain-like"/>
    <property type="match status" value="1"/>
</dbReference>
<dbReference type="InterPro" id="IPR004096">
    <property type="entry name" value="V4R"/>
</dbReference>